<dbReference type="Pfam" id="PF04755">
    <property type="entry name" value="PAP_fibrillin"/>
    <property type="match status" value="1"/>
</dbReference>
<evidence type="ECO:0000256" key="1">
    <source>
        <dbReference type="ARBA" id="ARBA00004474"/>
    </source>
</evidence>
<evidence type="ECO:0000313" key="4">
    <source>
        <dbReference type="EMBL" id="KAK9845818.1"/>
    </source>
</evidence>
<protein>
    <recommendedName>
        <fullName evidence="3">Plastid lipid-associated protein/fibrillin conserved domain-containing protein</fullName>
    </recommendedName>
</protein>
<dbReference type="Proteomes" id="UP001445335">
    <property type="component" value="Unassembled WGS sequence"/>
</dbReference>
<comment type="caution">
    <text evidence="4">The sequence shown here is derived from an EMBL/GenBank/DDBJ whole genome shotgun (WGS) entry which is preliminary data.</text>
</comment>
<keyword evidence="2" id="KW-0934">Plastid</keyword>
<organism evidence="4 5">
    <name type="scientific">Elliptochloris bilobata</name>
    <dbReference type="NCBI Taxonomy" id="381761"/>
    <lineage>
        <taxon>Eukaryota</taxon>
        <taxon>Viridiplantae</taxon>
        <taxon>Chlorophyta</taxon>
        <taxon>core chlorophytes</taxon>
        <taxon>Trebouxiophyceae</taxon>
        <taxon>Trebouxiophyceae incertae sedis</taxon>
        <taxon>Elliptochloris clade</taxon>
        <taxon>Elliptochloris</taxon>
    </lineage>
</organism>
<proteinExistence type="predicted"/>
<gene>
    <name evidence="4" type="ORF">WJX81_003261</name>
</gene>
<keyword evidence="5" id="KW-1185">Reference proteome</keyword>
<dbReference type="EMBL" id="JALJOU010000002">
    <property type="protein sequence ID" value="KAK9845818.1"/>
    <property type="molecule type" value="Genomic_DNA"/>
</dbReference>
<name>A0AAW1SHR1_9CHLO</name>
<dbReference type="GO" id="GO:0009536">
    <property type="term" value="C:plastid"/>
    <property type="evidence" value="ECO:0007669"/>
    <property type="project" value="UniProtKB-SubCell"/>
</dbReference>
<feature type="domain" description="Plastid lipid-associated protein/fibrillin conserved" evidence="3">
    <location>
        <begin position="62"/>
        <end position="113"/>
    </location>
</feature>
<evidence type="ECO:0000259" key="3">
    <source>
        <dbReference type="Pfam" id="PF04755"/>
    </source>
</evidence>
<comment type="subcellular location">
    <subcellularLocation>
        <location evidence="1">Plastid</location>
    </subcellularLocation>
</comment>
<evidence type="ECO:0000313" key="5">
    <source>
        <dbReference type="Proteomes" id="UP001445335"/>
    </source>
</evidence>
<sequence>MFQAGTILKQRRRVQHTLSTRAAKAPAGWLSFLNPLAKRPVDAERAAELRAALLAAIEVGIGVEAAADALAAANPTRDPARSPELLGRWRLLWTSDQSDFARLRRRVRPLPAESVQLIGPPGGLAEGRAANVIAIARVLTIELSSGGLPDGRFGDRVRITPPFRLALCLGPLRLPLGGELPGEETFVQQRYMEVGGPGSLRVSRVGRYGEKVVAGSTLVHVKL</sequence>
<reference evidence="4 5" key="1">
    <citation type="journal article" date="2024" name="Nat. Commun.">
        <title>Phylogenomics reveals the evolutionary origins of lichenization in chlorophyte algae.</title>
        <authorList>
            <person name="Puginier C."/>
            <person name="Libourel C."/>
            <person name="Otte J."/>
            <person name="Skaloud P."/>
            <person name="Haon M."/>
            <person name="Grisel S."/>
            <person name="Petersen M."/>
            <person name="Berrin J.G."/>
            <person name="Delaux P.M."/>
            <person name="Dal Grande F."/>
            <person name="Keller J."/>
        </authorList>
    </citation>
    <scope>NUCLEOTIDE SEQUENCE [LARGE SCALE GENOMIC DNA]</scope>
    <source>
        <strain evidence="4 5">SAG 245.80</strain>
    </source>
</reference>
<dbReference type="AlphaFoldDB" id="A0AAW1SHR1"/>
<accession>A0AAW1SHR1</accession>
<evidence type="ECO:0000256" key="2">
    <source>
        <dbReference type="ARBA" id="ARBA00022640"/>
    </source>
</evidence>
<dbReference type="InterPro" id="IPR006843">
    <property type="entry name" value="PAP/fibrillin_dom"/>
</dbReference>